<dbReference type="KEGG" id="hhy:Halhy_6052"/>
<evidence type="ECO:0000313" key="14">
    <source>
        <dbReference type="Proteomes" id="UP000008461"/>
    </source>
</evidence>
<dbReference type="GO" id="GO:0046872">
    <property type="term" value="F:metal ion binding"/>
    <property type="evidence" value="ECO:0007669"/>
    <property type="project" value="UniProtKB-KW"/>
</dbReference>
<evidence type="ECO:0000259" key="12">
    <source>
        <dbReference type="PROSITE" id="PS50146"/>
    </source>
</evidence>
<evidence type="ECO:0000256" key="3">
    <source>
        <dbReference type="ARBA" id="ARBA00022679"/>
    </source>
</evidence>
<dbReference type="Gene3D" id="2.60.200.40">
    <property type="match status" value="1"/>
</dbReference>
<keyword evidence="11" id="KW-1208">Phospholipid metabolism</keyword>
<evidence type="ECO:0000256" key="1">
    <source>
        <dbReference type="ARBA" id="ARBA00001946"/>
    </source>
</evidence>
<evidence type="ECO:0000256" key="6">
    <source>
        <dbReference type="ARBA" id="ARBA00022777"/>
    </source>
</evidence>
<dbReference type="HOGENOM" id="CLU_045532_0_2_10"/>
<accession>F4L2F7</accession>
<dbReference type="InterPro" id="IPR017438">
    <property type="entry name" value="ATP-NAD_kinase_N"/>
</dbReference>
<reference key="2">
    <citation type="submission" date="2011-04" db="EMBL/GenBank/DDBJ databases">
        <title>Complete sequence of chromosome of Haliscomenobacter hydrossis DSM 1100.</title>
        <authorList>
            <consortium name="US DOE Joint Genome Institute (JGI-PGF)"/>
            <person name="Lucas S."/>
            <person name="Han J."/>
            <person name="Lapidus A."/>
            <person name="Bruce D."/>
            <person name="Goodwin L."/>
            <person name="Pitluck S."/>
            <person name="Peters L."/>
            <person name="Kyrpides N."/>
            <person name="Mavromatis K."/>
            <person name="Ivanova N."/>
            <person name="Ovchinnikova G."/>
            <person name="Pagani I."/>
            <person name="Daligault H."/>
            <person name="Detter J.C."/>
            <person name="Han C."/>
            <person name="Land M."/>
            <person name="Hauser L."/>
            <person name="Markowitz V."/>
            <person name="Cheng J.-F."/>
            <person name="Hugenholtz P."/>
            <person name="Woyke T."/>
            <person name="Wu D."/>
            <person name="Verbarg S."/>
            <person name="Frueling A."/>
            <person name="Brambilla E."/>
            <person name="Klenk H.-P."/>
            <person name="Eisen J.A."/>
        </authorList>
    </citation>
    <scope>NUCLEOTIDE SEQUENCE</scope>
    <source>
        <strain>DSM 1100</strain>
    </source>
</reference>
<dbReference type="InterPro" id="IPR005218">
    <property type="entry name" value="Diacylglycerol/lipid_kinase"/>
</dbReference>
<evidence type="ECO:0000256" key="5">
    <source>
        <dbReference type="ARBA" id="ARBA00022741"/>
    </source>
</evidence>
<dbReference type="EMBL" id="CP002691">
    <property type="protein sequence ID" value="AEE53875.1"/>
    <property type="molecule type" value="Genomic_DNA"/>
</dbReference>
<evidence type="ECO:0000256" key="7">
    <source>
        <dbReference type="ARBA" id="ARBA00022840"/>
    </source>
</evidence>
<keyword evidence="3" id="KW-0808">Transferase</keyword>
<evidence type="ECO:0000313" key="13">
    <source>
        <dbReference type="EMBL" id="AEE53875.1"/>
    </source>
</evidence>
<feature type="domain" description="DAGKc" evidence="12">
    <location>
        <begin position="1"/>
        <end position="135"/>
    </location>
</feature>
<keyword evidence="5" id="KW-0547">Nucleotide-binding</keyword>
<dbReference type="GO" id="GO:0005524">
    <property type="term" value="F:ATP binding"/>
    <property type="evidence" value="ECO:0007669"/>
    <property type="project" value="UniProtKB-KW"/>
</dbReference>
<name>F4L2F7_HALH1</name>
<dbReference type="InterPro" id="IPR016064">
    <property type="entry name" value="NAD/diacylglycerol_kinase_sf"/>
</dbReference>
<keyword evidence="2" id="KW-0444">Lipid biosynthesis</keyword>
<reference evidence="13 14" key="1">
    <citation type="journal article" date="2011" name="Stand. Genomic Sci.">
        <title>Complete genome sequence of Haliscomenobacter hydrossis type strain (O).</title>
        <authorList>
            <consortium name="US DOE Joint Genome Institute (JGI-PGF)"/>
            <person name="Daligault H."/>
            <person name="Lapidus A."/>
            <person name="Zeytun A."/>
            <person name="Nolan M."/>
            <person name="Lucas S."/>
            <person name="Del Rio T.G."/>
            <person name="Tice H."/>
            <person name="Cheng J.F."/>
            <person name="Tapia R."/>
            <person name="Han C."/>
            <person name="Goodwin L."/>
            <person name="Pitluck S."/>
            <person name="Liolios K."/>
            <person name="Pagani I."/>
            <person name="Ivanova N."/>
            <person name="Huntemann M."/>
            <person name="Mavromatis K."/>
            <person name="Mikhailova N."/>
            <person name="Pati A."/>
            <person name="Chen A."/>
            <person name="Palaniappan K."/>
            <person name="Land M."/>
            <person name="Hauser L."/>
            <person name="Brambilla E.M."/>
            <person name="Rohde M."/>
            <person name="Verbarg S."/>
            <person name="Goker M."/>
            <person name="Bristow J."/>
            <person name="Eisen J.A."/>
            <person name="Markowitz V."/>
            <person name="Hugenholtz P."/>
            <person name="Kyrpides N.C."/>
            <person name="Klenk H.P."/>
            <person name="Woyke T."/>
        </authorList>
    </citation>
    <scope>NUCLEOTIDE SEQUENCE [LARGE SCALE GENOMIC DNA]</scope>
    <source>
        <strain evidence="14">ATCC 27775 / DSM 1100 / LMG 10767 / O</strain>
    </source>
</reference>
<dbReference type="InterPro" id="IPR050187">
    <property type="entry name" value="Lipid_Phosphate_FormReg"/>
</dbReference>
<keyword evidence="6" id="KW-0418">Kinase</keyword>
<dbReference type="Gene3D" id="3.40.50.10330">
    <property type="entry name" value="Probable inorganic polyphosphate/atp-NAD kinase, domain 1"/>
    <property type="match status" value="1"/>
</dbReference>
<dbReference type="SUPFAM" id="SSF111331">
    <property type="entry name" value="NAD kinase/diacylglycerol kinase-like"/>
    <property type="match status" value="1"/>
</dbReference>
<dbReference type="Proteomes" id="UP000008461">
    <property type="component" value="Chromosome"/>
</dbReference>
<dbReference type="GO" id="GO:0008654">
    <property type="term" value="P:phospholipid biosynthetic process"/>
    <property type="evidence" value="ECO:0007669"/>
    <property type="project" value="UniProtKB-KW"/>
</dbReference>
<dbReference type="GO" id="GO:0016301">
    <property type="term" value="F:kinase activity"/>
    <property type="evidence" value="ECO:0007669"/>
    <property type="project" value="UniProtKB-KW"/>
</dbReference>
<dbReference type="Pfam" id="PF19279">
    <property type="entry name" value="YegS_C"/>
    <property type="match status" value="1"/>
</dbReference>
<keyword evidence="4" id="KW-0479">Metal-binding</keyword>
<evidence type="ECO:0000256" key="4">
    <source>
        <dbReference type="ARBA" id="ARBA00022723"/>
    </source>
</evidence>
<dbReference type="InterPro" id="IPR045540">
    <property type="entry name" value="YegS/DAGK_C"/>
</dbReference>
<evidence type="ECO:0000256" key="2">
    <source>
        <dbReference type="ARBA" id="ARBA00022516"/>
    </source>
</evidence>
<dbReference type="SMART" id="SM00046">
    <property type="entry name" value="DAGKc"/>
    <property type="match status" value="1"/>
</dbReference>
<keyword evidence="14" id="KW-1185">Reference proteome</keyword>
<gene>
    <name evidence="13" type="ordered locus">Halhy_6052</name>
</gene>
<dbReference type="InterPro" id="IPR001206">
    <property type="entry name" value="Diacylglycerol_kinase_cat_dom"/>
</dbReference>
<keyword evidence="9" id="KW-0443">Lipid metabolism</keyword>
<comment type="cofactor">
    <cofactor evidence="1">
        <name>Mg(2+)</name>
        <dbReference type="ChEBI" id="CHEBI:18420"/>
    </cofactor>
</comment>
<evidence type="ECO:0000256" key="10">
    <source>
        <dbReference type="ARBA" id="ARBA00023209"/>
    </source>
</evidence>
<protein>
    <recommendedName>
        <fullName evidence="12">DAGKc domain-containing protein</fullName>
    </recommendedName>
</protein>
<proteinExistence type="predicted"/>
<organism evidence="13 14">
    <name type="scientific">Haliscomenobacter hydrossis (strain ATCC 27775 / DSM 1100 / LMG 10767 / O)</name>
    <dbReference type="NCBI Taxonomy" id="760192"/>
    <lineage>
        <taxon>Bacteria</taxon>
        <taxon>Pseudomonadati</taxon>
        <taxon>Bacteroidota</taxon>
        <taxon>Saprospiria</taxon>
        <taxon>Saprospirales</taxon>
        <taxon>Haliscomenobacteraceae</taxon>
        <taxon>Haliscomenobacter</taxon>
    </lineage>
</organism>
<dbReference type="PROSITE" id="PS50146">
    <property type="entry name" value="DAGK"/>
    <property type="match status" value="1"/>
</dbReference>
<sequence>MPNWFIIANPAAGGGLVKKVWPAIEAELQKLQIQYVSNFTIGPGHATTMVQEALTAGYRHIIAVGGDGTNHEVINGIMLQKNVPSAEVNYGLLPVGTGNDWIRTYGIPRDWREWLPQLFAAPSRLQDVGLASFWTGGQKSERFFTNVAGLCYDAFVVKTMADQQIKPSNRFVYLWWILKCLFRFQPTPCKISFDGQSIQESCYTINIGICKYSGGGMQFVPQAIPDDGLLGLTIARKIPKWDVILSTPRFYAGTIGGHPKVTLHQSKSVLVESTSEHPVYVEADGEFLGECPAEFTIVENAIRVIVPF</sequence>
<dbReference type="OrthoDB" id="9786026at2"/>
<dbReference type="STRING" id="760192.Halhy_6052"/>
<dbReference type="AlphaFoldDB" id="F4L2F7"/>
<dbReference type="RefSeq" id="WP_013768400.1">
    <property type="nucleotide sequence ID" value="NC_015510.1"/>
</dbReference>
<dbReference type="NCBIfam" id="TIGR00147">
    <property type="entry name" value="YegS/Rv2252/BmrU family lipid kinase"/>
    <property type="match status" value="1"/>
</dbReference>
<dbReference type="Pfam" id="PF00781">
    <property type="entry name" value="DAGK_cat"/>
    <property type="match status" value="1"/>
</dbReference>
<dbReference type="PANTHER" id="PTHR12358:SF106">
    <property type="entry name" value="LIPID KINASE YEGS"/>
    <property type="match status" value="1"/>
</dbReference>
<dbReference type="GO" id="GO:0005886">
    <property type="term" value="C:plasma membrane"/>
    <property type="evidence" value="ECO:0007669"/>
    <property type="project" value="TreeGrafter"/>
</dbReference>
<evidence type="ECO:0000256" key="9">
    <source>
        <dbReference type="ARBA" id="ARBA00023098"/>
    </source>
</evidence>
<evidence type="ECO:0000256" key="8">
    <source>
        <dbReference type="ARBA" id="ARBA00022842"/>
    </source>
</evidence>
<evidence type="ECO:0000256" key="11">
    <source>
        <dbReference type="ARBA" id="ARBA00023264"/>
    </source>
</evidence>
<dbReference type="eggNOG" id="COG1597">
    <property type="taxonomic scope" value="Bacteria"/>
</dbReference>
<dbReference type="PANTHER" id="PTHR12358">
    <property type="entry name" value="SPHINGOSINE KINASE"/>
    <property type="match status" value="1"/>
</dbReference>
<keyword evidence="10" id="KW-0594">Phospholipid biosynthesis</keyword>
<keyword evidence="7" id="KW-0067">ATP-binding</keyword>
<keyword evidence="8" id="KW-0460">Magnesium</keyword>